<feature type="compositionally biased region" description="Low complexity" evidence="1">
    <location>
        <begin position="77"/>
        <end position="93"/>
    </location>
</feature>
<name>A0ABU9BX10_9BURK</name>
<feature type="compositionally biased region" description="Pro residues" evidence="1">
    <location>
        <begin position="94"/>
        <end position="134"/>
    </location>
</feature>
<proteinExistence type="predicted"/>
<organism evidence="2 3">
    <name type="scientific">Ideonella lacteola</name>
    <dbReference type="NCBI Taxonomy" id="2984193"/>
    <lineage>
        <taxon>Bacteria</taxon>
        <taxon>Pseudomonadati</taxon>
        <taxon>Pseudomonadota</taxon>
        <taxon>Betaproteobacteria</taxon>
        <taxon>Burkholderiales</taxon>
        <taxon>Sphaerotilaceae</taxon>
        <taxon>Ideonella</taxon>
    </lineage>
</organism>
<keyword evidence="3" id="KW-1185">Reference proteome</keyword>
<dbReference type="EMBL" id="JBBUTG010000028">
    <property type="protein sequence ID" value="MEK8034381.1"/>
    <property type="molecule type" value="Genomic_DNA"/>
</dbReference>
<evidence type="ECO:0000313" key="3">
    <source>
        <dbReference type="Proteomes" id="UP001371218"/>
    </source>
</evidence>
<reference evidence="2 3" key="1">
    <citation type="submission" date="2024-04" db="EMBL/GenBank/DDBJ databases">
        <title>Novel species of the genus Ideonella isolated from streams.</title>
        <authorList>
            <person name="Lu H."/>
        </authorList>
    </citation>
    <scope>NUCLEOTIDE SEQUENCE [LARGE SCALE GENOMIC DNA]</scope>
    <source>
        <strain evidence="2 3">DXS29W</strain>
    </source>
</reference>
<dbReference type="Pfam" id="PF11306">
    <property type="entry name" value="DUF3108"/>
    <property type="match status" value="1"/>
</dbReference>
<evidence type="ECO:0000313" key="2">
    <source>
        <dbReference type="EMBL" id="MEK8034381.1"/>
    </source>
</evidence>
<evidence type="ECO:0000256" key="1">
    <source>
        <dbReference type="SAM" id="MobiDB-lite"/>
    </source>
</evidence>
<dbReference type="Proteomes" id="UP001371218">
    <property type="component" value="Unassembled WGS sequence"/>
</dbReference>
<dbReference type="RefSeq" id="WP_341428810.1">
    <property type="nucleotide sequence ID" value="NZ_JBBUTG010000028.1"/>
</dbReference>
<gene>
    <name evidence="2" type="ORF">AACH06_26435</name>
</gene>
<comment type="caution">
    <text evidence="2">The sequence shown here is derived from an EMBL/GenBank/DDBJ whole genome shotgun (WGS) entry which is preliminary data.</text>
</comment>
<protein>
    <submittedName>
        <fullName evidence="2">DUF3108 domain-containing protein</fullName>
    </submittedName>
</protein>
<accession>A0ABU9BX10</accession>
<feature type="region of interest" description="Disordered" evidence="1">
    <location>
        <begin position="72"/>
        <end position="193"/>
    </location>
</feature>
<dbReference type="InterPro" id="IPR021457">
    <property type="entry name" value="DUF3108"/>
</dbReference>
<sequence>MPWPVFGFPVSSQLPARPSAVHWRRRGQVGGLALAVLGAHLWLIGPIQQPIGRTPGEPPTIQLVTLPPAQAPRIEPEGTAAPESAAPATTSAPTPAPTPAKPPAAQPPQEAPAPPETAPAPTEPAPAAEPPVAAPSPTDGPIDWAAGPPPPDPVSGTDSPVELPDMVTAAPVPGTVAGQQDVDGGGRPPIYTTQRPEQAFKLDYRIERGDDAGTGQLSYELRTGGVFVARFSAEIKGKVVHDYVSRGFFNSAGFAPQRMVERQRGVETRAINFQREQGVITFSGSTRAIALYPGSQDRTSVLLQLVAIAQAQPEGLRSGQRIRLQVATLRGVADEWSFEVVGDEVVQPGGSPIPVVHLKREPAAPFDQRVELWLARQAGHLPVGIRFTQVPGRFSEAYWLSSPLPPPPAASAPSTP</sequence>